<proteinExistence type="predicted"/>
<gene>
    <name evidence="3" type="ORF">NG895_22550</name>
</gene>
<dbReference type="EMBL" id="JAMXLR010000077">
    <property type="protein sequence ID" value="MCO6046686.1"/>
    <property type="molecule type" value="Genomic_DNA"/>
</dbReference>
<keyword evidence="2" id="KW-1133">Transmembrane helix</keyword>
<name>A0A9X2FI22_9BACT</name>
<accession>A0A9X2FI22</accession>
<organism evidence="3 4">
    <name type="scientific">Aeoliella straminimaris</name>
    <dbReference type="NCBI Taxonomy" id="2954799"/>
    <lineage>
        <taxon>Bacteria</taxon>
        <taxon>Pseudomonadati</taxon>
        <taxon>Planctomycetota</taxon>
        <taxon>Planctomycetia</taxon>
        <taxon>Pirellulales</taxon>
        <taxon>Lacipirellulaceae</taxon>
        <taxon>Aeoliella</taxon>
    </lineage>
</organism>
<feature type="transmembrane region" description="Helical" evidence="2">
    <location>
        <begin position="40"/>
        <end position="63"/>
    </location>
</feature>
<comment type="caution">
    <text evidence="3">The sequence shown here is derived from an EMBL/GenBank/DDBJ whole genome shotgun (WGS) entry which is preliminary data.</text>
</comment>
<keyword evidence="2" id="KW-0812">Transmembrane</keyword>
<evidence type="ECO:0000313" key="3">
    <source>
        <dbReference type="EMBL" id="MCO6046686.1"/>
    </source>
</evidence>
<keyword evidence="4" id="KW-1185">Reference proteome</keyword>
<feature type="transmembrane region" description="Helical" evidence="2">
    <location>
        <begin position="83"/>
        <end position="108"/>
    </location>
</feature>
<feature type="region of interest" description="Disordered" evidence="1">
    <location>
        <begin position="1"/>
        <end position="29"/>
    </location>
</feature>
<sequence length="121" mass="12899">MPTDRESPNPFASPQTVSTGDAKSPPRELGPRLRDLKHEAIGFAVLALTGVVAFLVAAGLLWFAMGAQESWMHVAIHALGIPLAALGVITAIVCGLWAIRSALLFAFFSRIGRGPAKEDHR</sequence>
<keyword evidence="2" id="KW-0472">Membrane</keyword>
<protein>
    <submittedName>
        <fullName evidence="3">Uncharacterized protein</fullName>
    </submittedName>
</protein>
<evidence type="ECO:0000256" key="1">
    <source>
        <dbReference type="SAM" id="MobiDB-lite"/>
    </source>
</evidence>
<reference evidence="3" key="1">
    <citation type="submission" date="2022-06" db="EMBL/GenBank/DDBJ databases">
        <title>Aeoliella straminimaris, a novel planctomycete from sediments.</title>
        <authorList>
            <person name="Vitorino I.R."/>
            <person name="Lage O.M."/>
        </authorList>
    </citation>
    <scope>NUCLEOTIDE SEQUENCE</scope>
    <source>
        <strain evidence="3">ICT_H6.2</strain>
    </source>
</reference>
<evidence type="ECO:0000256" key="2">
    <source>
        <dbReference type="SAM" id="Phobius"/>
    </source>
</evidence>
<dbReference type="Proteomes" id="UP001155241">
    <property type="component" value="Unassembled WGS sequence"/>
</dbReference>
<dbReference type="AlphaFoldDB" id="A0A9X2FI22"/>
<dbReference type="RefSeq" id="WP_252854801.1">
    <property type="nucleotide sequence ID" value="NZ_JAMXLR010000077.1"/>
</dbReference>
<evidence type="ECO:0000313" key="4">
    <source>
        <dbReference type="Proteomes" id="UP001155241"/>
    </source>
</evidence>
<feature type="compositionally biased region" description="Polar residues" evidence="1">
    <location>
        <begin position="10"/>
        <end position="21"/>
    </location>
</feature>